<feature type="domain" description="Alpha/beta hydrolase fold-3" evidence="2">
    <location>
        <begin position="74"/>
        <end position="268"/>
    </location>
</feature>
<dbReference type="RefSeq" id="WP_086535865.1">
    <property type="nucleotide sequence ID" value="NZ_JBLKRZ010000008.1"/>
</dbReference>
<dbReference type="InterPro" id="IPR013094">
    <property type="entry name" value="AB_hydrolase_3"/>
</dbReference>
<reference evidence="3 4" key="1">
    <citation type="submission" date="2017-05" db="EMBL/GenBank/DDBJ databases">
        <title>Biotechnological potential of actinobacteria isolated from South African environments.</title>
        <authorList>
            <person name="Le Roes-Hill M."/>
            <person name="Prins A."/>
            <person name="Durrell K.A."/>
        </authorList>
    </citation>
    <scope>NUCLEOTIDE SEQUENCE [LARGE SCALE GENOMIC DNA]</scope>
    <source>
        <strain evidence="3">BS2</strain>
    </source>
</reference>
<proteinExistence type="predicted"/>
<dbReference type="EMBL" id="NGFO01000014">
    <property type="protein sequence ID" value="OUC78268.1"/>
    <property type="molecule type" value="Genomic_DNA"/>
</dbReference>
<dbReference type="STRING" id="417102.CA982_13685"/>
<accession>A0A243QAC5</accession>
<dbReference type="AlphaFoldDB" id="A0A243QAC5"/>
<evidence type="ECO:0000256" key="1">
    <source>
        <dbReference type="ARBA" id="ARBA00022801"/>
    </source>
</evidence>
<dbReference type="Gene3D" id="3.40.50.1820">
    <property type="entry name" value="alpha/beta hydrolase"/>
    <property type="match status" value="1"/>
</dbReference>
<protein>
    <submittedName>
        <fullName evidence="3">Alpha/beta hydrolase</fullName>
    </submittedName>
</protein>
<sequence length="296" mass="32388">MLNRWRQRDDFAPDLRTIALIAPGQLVSRRTLPVVRRLYRVRNGRAPVTTATTPSGVEVRVFRPAHSSGHLPALLWIHGGGYVIGSAAQDDRWARAMAERVGIEVVTVDYRLAPEHPYPAAIEDCLDALRWMTDQADIDPTRIAIGGNSAGGGLAAALAFRARDEGVGLRLQLLTYPMLDDRTREPDPHHRLWNASANVFGWSSYLGGADAQEAVPARRADLAGLPPAWIGVGTLDLFATEDRGYADRLRAAGVECQVDEVPGAFHGFDIVAPRTSIAQDFFARQCDAVRRALAHD</sequence>
<evidence type="ECO:0000313" key="3">
    <source>
        <dbReference type="EMBL" id="OUC78268.1"/>
    </source>
</evidence>
<evidence type="ECO:0000313" key="4">
    <source>
        <dbReference type="Proteomes" id="UP000194632"/>
    </source>
</evidence>
<comment type="caution">
    <text evidence="3">The sequence shown here is derived from an EMBL/GenBank/DDBJ whole genome shotgun (WGS) entry which is preliminary data.</text>
</comment>
<dbReference type="GO" id="GO:0016787">
    <property type="term" value="F:hydrolase activity"/>
    <property type="evidence" value="ECO:0007669"/>
    <property type="project" value="UniProtKB-KW"/>
</dbReference>
<dbReference type="Pfam" id="PF07859">
    <property type="entry name" value="Abhydrolase_3"/>
    <property type="match status" value="1"/>
</dbReference>
<dbReference type="Proteomes" id="UP000194632">
    <property type="component" value="Unassembled WGS sequence"/>
</dbReference>
<dbReference type="InterPro" id="IPR050300">
    <property type="entry name" value="GDXG_lipolytic_enzyme"/>
</dbReference>
<dbReference type="PANTHER" id="PTHR48081">
    <property type="entry name" value="AB HYDROLASE SUPERFAMILY PROTEIN C4A8.06C"/>
    <property type="match status" value="1"/>
</dbReference>
<organism evidence="3 4">
    <name type="scientific">Gordonia lacunae</name>
    <dbReference type="NCBI Taxonomy" id="417102"/>
    <lineage>
        <taxon>Bacteria</taxon>
        <taxon>Bacillati</taxon>
        <taxon>Actinomycetota</taxon>
        <taxon>Actinomycetes</taxon>
        <taxon>Mycobacteriales</taxon>
        <taxon>Gordoniaceae</taxon>
        <taxon>Gordonia</taxon>
    </lineage>
</organism>
<evidence type="ECO:0000259" key="2">
    <source>
        <dbReference type="Pfam" id="PF07859"/>
    </source>
</evidence>
<dbReference type="SUPFAM" id="SSF53474">
    <property type="entry name" value="alpha/beta-Hydrolases"/>
    <property type="match status" value="1"/>
</dbReference>
<name>A0A243QAC5_9ACTN</name>
<keyword evidence="4" id="KW-1185">Reference proteome</keyword>
<gene>
    <name evidence="3" type="ORF">CA982_13685</name>
</gene>
<dbReference type="OrthoDB" id="3181909at2"/>
<dbReference type="PANTHER" id="PTHR48081:SF8">
    <property type="entry name" value="ALPHA_BETA HYDROLASE FOLD-3 DOMAIN-CONTAINING PROTEIN-RELATED"/>
    <property type="match status" value="1"/>
</dbReference>
<keyword evidence="1 3" id="KW-0378">Hydrolase</keyword>
<dbReference type="InterPro" id="IPR029058">
    <property type="entry name" value="AB_hydrolase_fold"/>
</dbReference>